<evidence type="ECO:0000256" key="1">
    <source>
        <dbReference type="ARBA" id="ARBA00022741"/>
    </source>
</evidence>
<dbReference type="SMART" id="SM00833">
    <property type="entry name" value="CobW_C"/>
    <property type="match status" value="1"/>
</dbReference>
<dbReference type="AlphaFoldDB" id="G8NVX5"/>
<dbReference type="KEGG" id="gma:AciX8_4608"/>
<keyword evidence="1" id="KW-0547">Nucleotide-binding</keyword>
<dbReference type="InterPro" id="IPR051316">
    <property type="entry name" value="Zinc-reg_GTPase_activator"/>
</dbReference>
<comment type="function">
    <text evidence="5">Zinc chaperone that directly transfers zinc cofactor to target proteins, thereby activating them. Zinc is transferred from the CXCC motif in the GTPase domain to the zinc binding site in target proteins in a process requiring GTP hydrolysis.</text>
</comment>
<dbReference type="GO" id="GO:0000166">
    <property type="term" value="F:nucleotide binding"/>
    <property type="evidence" value="ECO:0007669"/>
    <property type="project" value="UniProtKB-KW"/>
</dbReference>
<dbReference type="InterPro" id="IPR027417">
    <property type="entry name" value="P-loop_NTPase"/>
</dbReference>
<evidence type="ECO:0000256" key="5">
    <source>
        <dbReference type="ARBA" id="ARBA00045658"/>
    </source>
</evidence>
<dbReference type="STRING" id="682795.AciX8_4608"/>
<keyword evidence="3" id="KW-0143">Chaperone</keyword>
<evidence type="ECO:0000256" key="3">
    <source>
        <dbReference type="ARBA" id="ARBA00023186"/>
    </source>
</evidence>
<sequence length="363" mass="40486">MFAINYSADMSTTDTRLPVTVLSGFLGAGKTTLLSALLKMPEMANTAVIINEFGEVGLDHSLVEHSDENIVELQSGCICCTIQDDLHQTLQSLIARRYVGSGFDRVVIETTGLADPVPIIHTLMTSPELQALYHLDSVVTVVDAVNGSHTLDTHRESRKQAAMAERILLSKTDLVSKDVREELIDRLHRINPAAKILTGRPPELSVSDLFGEEGYDPLKKTEDVRSWLQAEAYQRQEHEGHHHHHNVNRHNDKIESFAITHEQPIHGLAFEMFIEIMAAKVGPQLLRMKGIVNVKGEDRPAVVHGVQHIFHPVQWLDQWPDEDHRTRLVIITQSIKKEVIEGFFNTLIAAMDEACSDLSATAG</sequence>
<evidence type="ECO:0000313" key="9">
    <source>
        <dbReference type="Proteomes" id="UP000007113"/>
    </source>
</evidence>
<dbReference type="eggNOG" id="COG0523">
    <property type="taxonomic scope" value="Bacteria"/>
</dbReference>
<dbReference type="PANTHER" id="PTHR13748">
    <property type="entry name" value="COBW-RELATED"/>
    <property type="match status" value="1"/>
</dbReference>
<dbReference type="Pfam" id="PF02492">
    <property type="entry name" value="cobW"/>
    <property type="match status" value="1"/>
</dbReference>
<reference evidence="8 9" key="1">
    <citation type="submission" date="2011-11" db="EMBL/GenBank/DDBJ databases">
        <title>Complete sequence of Granulicella mallensis MP5ACTX8.</title>
        <authorList>
            <consortium name="US DOE Joint Genome Institute"/>
            <person name="Lucas S."/>
            <person name="Copeland A."/>
            <person name="Lapidus A."/>
            <person name="Cheng J.-F."/>
            <person name="Goodwin L."/>
            <person name="Pitluck S."/>
            <person name="Peters L."/>
            <person name="Lu M."/>
            <person name="Detter J.C."/>
            <person name="Han C."/>
            <person name="Tapia R."/>
            <person name="Land M."/>
            <person name="Hauser L."/>
            <person name="Kyrpides N."/>
            <person name="Ivanova N."/>
            <person name="Mikhailova N."/>
            <person name="Pagani I."/>
            <person name="Rawat S."/>
            <person name="Mannisto M."/>
            <person name="Haggblom M."/>
            <person name="Woyke T."/>
        </authorList>
    </citation>
    <scope>NUCLEOTIDE SEQUENCE [LARGE SCALE GENOMIC DNA]</scope>
    <source>
        <strain evidence="9">ATCC BAA-1857 / DSM 23137 / MP5ACTX8</strain>
    </source>
</reference>
<dbReference type="SUPFAM" id="SSF52540">
    <property type="entry name" value="P-loop containing nucleoside triphosphate hydrolases"/>
    <property type="match status" value="1"/>
</dbReference>
<comment type="catalytic activity">
    <reaction evidence="6">
        <text>GTP + H2O = GDP + phosphate + H(+)</text>
        <dbReference type="Rhea" id="RHEA:19669"/>
        <dbReference type="ChEBI" id="CHEBI:15377"/>
        <dbReference type="ChEBI" id="CHEBI:15378"/>
        <dbReference type="ChEBI" id="CHEBI:37565"/>
        <dbReference type="ChEBI" id="CHEBI:43474"/>
        <dbReference type="ChEBI" id="CHEBI:58189"/>
    </reaction>
    <physiologicalReaction direction="left-to-right" evidence="6">
        <dbReference type="Rhea" id="RHEA:19670"/>
    </physiologicalReaction>
</comment>
<protein>
    <submittedName>
        <fullName evidence="8">Cobalamin synthesis protein P47K</fullName>
    </submittedName>
</protein>
<comment type="similarity">
    <text evidence="4">Belongs to the SIMIBI class G3E GTPase family. ZNG1 subfamily.</text>
</comment>
<dbReference type="CDD" id="cd03112">
    <property type="entry name" value="CobW-like"/>
    <property type="match status" value="1"/>
</dbReference>
<evidence type="ECO:0000313" key="8">
    <source>
        <dbReference type="EMBL" id="AEU38878.1"/>
    </source>
</evidence>
<accession>G8NVX5</accession>
<dbReference type="PANTHER" id="PTHR13748:SF62">
    <property type="entry name" value="COBW DOMAIN-CONTAINING PROTEIN"/>
    <property type="match status" value="1"/>
</dbReference>
<feature type="domain" description="CobW C-terminal" evidence="7">
    <location>
        <begin position="254"/>
        <end position="348"/>
    </location>
</feature>
<keyword evidence="9" id="KW-1185">Reference proteome</keyword>
<dbReference type="InterPro" id="IPR036627">
    <property type="entry name" value="CobW-likC_sf"/>
</dbReference>
<dbReference type="Pfam" id="PF07683">
    <property type="entry name" value="CobW_C"/>
    <property type="match status" value="1"/>
</dbReference>
<dbReference type="InterPro" id="IPR011629">
    <property type="entry name" value="CobW-like_C"/>
</dbReference>
<dbReference type="InterPro" id="IPR003495">
    <property type="entry name" value="CobW/HypB/UreG_nucleotide-bd"/>
</dbReference>
<gene>
    <name evidence="8" type="ordered locus">AciX8_4608</name>
</gene>
<proteinExistence type="inferred from homology"/>
<dbReference type="EMBL" id="CP003130">
    <property type="protein sequence ID" value="AEU38878.1"/>
    <property type="molecule type" value="Genomic_DNA"/>
</dbReference>
<evidence type="ECO:0000256" key="4">
    <source>
        <dbReference type="ARBA" id="ARBA00034320"/>
    </source>
</evidence>
<name>G8NVX5_GRAMM</name>
<dbReference type="SUPFAM" id="SSF90002">
    <property type="entry name" value="Hypothetical protein YjiA, C-terminal domain"/>
    <property type="match status" value="1"/>
</dbReference>
<dbReference type="Gene3D" id="3.40.50.300">
    <property type="entry name" value="P-loop containing nucleotide triphosphate hydrolases"/>
    <property type="match status" value="1"/>
</dbReference>
<dbReference type="OrthoDB" id="9808822at2"/>
<evidence type="ECO:0000259" key="7">
    <source>
        <dbReference type="SMART" id="SM00833"/>
    </source>
</evidence>
<organism evidence="8 9">
    <name type="scientific">Granulicella mallensis (strain ATCC BAA-1857 / DSM 23137 / MP5ACTX8)</name>
    <dbReference type="NCBI Taxonomy" id="682795"/>
    <lineage>
        <taxon>Bacteria</taxon>
        <taxon>Pseudomonadati</taxon>
        <taxon>Acidobacteriota</taxon>
        <taxon>Terriglobia</taxon>
        <taxon>Terriglobales</taxon>
        <taxon>Acidobacteriaceae</taxon>
        <taxon>Granulicella</taxon>
    </lineage>
</organism>
<keyword evidence="2" id="KW-0378">Hydrolase</keyword>
<dbReference type="Proteomes" id="UP000007113">
    <property type="component" value="Chromosome"/>
</dbReference>
<dbReference type="GO" id="GO:0005737">
    <property type="term" value="C:cytoplasm"/>
    <property type="evidence" value="ECO:0007669"/>
    <property type="project" value="TreeGrafter"/>
</dbReference>
<dbReference type="GO" id="GO:0016787">
    <property type="term" value="F:hydrolase activity"/>
    <property type="evidence" value="ECO:0007669"/>
    <property type="project" value="UniProtKB-KW"/>
</dbReference>
<dbReference type="HOGENOM" id="CLU_017452_0_2_0"/>
<evidence type="ECO:0000256" key="2">
    <source>
        <dbReference type="ARBA" id="ARBA00022801"/>
    </source>
</evidence>
<evidence type="ECO:0000256" key="6">
    <source>
        <dbReference type="ARBA" id="ARBA00049117"/>
    </source>
</evidence>
<dbReference type="Gene3D" id="3.30.1220.10">
    <property type="entry name" value="CobW-like, C-terminal domain"/>
    <property type="match status" value="1"/>
</dbReference>